<keyword evidence="2" id="KW-1133">Transmembrane helix</keyword>
<evidence type="ECO:0000256" key="1">
    <source>
        <dbReference type="SAM" id="MobiDB-lite"/>
    </source>
</evidence>
<evidence type="ECO:0000256" key="2">
    <source>
        <dbReference type="SAM" id="Phobius"/>
    </source>
</evidence>
<feature type="transmembrane region" description="Helical" evidence="2">
    <location>
        <begin position="373"/>
        <end position="396"/>
    </location>
</feature>
<feature type="compositionally biased region" description="Basic residues" evidence="1">
    <location>
        <begin position="445"/>
        <end position="454"/>
    </location>
</feature>
<feature type="transmembrane region" description="Helical" evidence="2">
    <location>
        <begin position="258"/>
        <end position="280"/>
    </location>
</feature>
<feature type="transmembrane region" description="Helical" evidence="2">
    <location>
        <begin position="178"/>
        <end position="202"/>
    </location>
</feature>
<feature type="transmembrane region" description="Helical" evidence="2">
    <location>
        <begin position="223"/>
        <end position="246"/>
    </location>
</feature>
<dbReference type="InterPro" id="IPR036259">
    <property type="entry name" value="MFS_trans_sf"/>
</dbReference>
<dbReference type="InterPro" id="IPR011701">
    <property type="entry name" value="MFS"/>
</dbReference>
<keyword evidence="2" id="KW-0472">Membrane</keyword>
<dbReference type="Pfam" id="PF07690">
    <property type="entry name" value="MFS_1"/>
    <property type="match status" value="1"/>
</dbReference>
<evidence type="ECO:0000313" key="4">
    <source>
        <dbReference type="Proteomes" id="UP001501563"/>
    </source>
</evidence>
<sequence length="454" mass="45099">MPTPAFGRPSYAAVLRVPHARRTFAAALVGRLSYGTVSIAVLLSVTRATGSYAVAGTVMALFGATTVLLSPLRAAFVDRYGPRRALTPMALIHAGLLAALAVASWRPGAPAPLLAGLALAAGAFPPPLGPTMRAVWSGLIDDPRLLQRAFGLDGVVEELLFVSGPLLVGALVRWAPPAAGVALSALLVAVGTAVFVACPPVARTRPGTARRGRSTGRPRLAPGLAQPVTVAAGVGLGIGALDLLVLAFAEQRHYGDGVAAWVLAALSAGSAVGGLLNGAVDWRTSARVRLPALAAALGLTLAVAGIAPGVAVLTAAVACAGLFIAPALTTSYLIADESAAPGLRTQAGAWVNTAVNAGSSAGSAAVGVLLGRLPLGVCFAVSGAATLTAAVAALAGRPGAVLGARRYRPGPPATDPERCVGAMPSDVPAEAGGGSPAVPSARGARQGRRGGRRR</sequence>
<name>A0ABP7KQZ7_9ACTN</name>
<protein>
    <submittedName>
        <fullName evidence="3">MFS transporter</fullName>
    </submittedName>
</protein>
<feature type="transmembrane region" description="Helical" evidence="2">
    <location>
        <begin position="52"/>
        <end position="73"/>
    </location>
</feature>
<dbReference type="RefSeq" id="WP_345552145.1">
    <property type="nucleotide sequence ID" value="NZ_BAAAZA010000018.1"/>
</dbReference>
<dbReference type="PANTHER" id="PTHR23542:SF1">
    <property type="entry name" value="MAJOR FACILITATOR SUPERFAMILY (MFS) PROFILE DOMAIN-CONTAINING PROTEIN"/>
    <property type="match status" value="1"/>
</dbReference>
<dbReference type="Gene3D" id="1.20.1250.20">
    <property type="entry name" value="MFS general substrate transporter like domains"/>
    <property type="match status" value="2"/>
</dbReference>
<evidence type="ECO:0000313" key="3">
    <source>
        <dbReference type="EMBL" id="GAA3883071.1"/>
    </source>
</evidence>
<keyword evidence="4" id="KW-1185">Reference proteome</keyword>
<feature type="transmembrane region" description="Helical" evidence="2">
    <location>
        <begin position="24"/>
        <end position="46"/>
    </location>
</feature>
<dbReference type="PANTHER" id="PTHR23542">
    <property type="match status" value="1"/>
</dbReference>
<proteinExistence type="predicted"/>
<organism evidence="3 4">
    <name type="scientific">Streptomyces lannensis</name>
    <dbReference type="NCBI Taxonomy" id="766498"/>
    <lineage>
        <taxon>Bacteria</taxon>
        <taxon>Bacillati</taxon>
        <taxon>Actinomycetota</taxon>
        <taxon>Actinomycetes</taxon>
        <taxon>Kitasatosporales</taxon>
        <taxon>Streptomycetaceae</taxon>
        <taxon>Streptomyces</taxon>
    </lineage>
</organism>
<accession>A0ABP7KQZ7</accession>
<dbReference type="Proteomes" id="UP001501563">
    <property type="component" value="Unassembled WGS sequence"/>
</dbReference>
<gene>
    <name evidence="3" type="ORF">GCM10022207_57530</name>
</gene>
<feature type="transmembrane region" description="Helical" evidence="2">
    <location>
        <begin position="292"/>
        <end position="325"/>
    </location>
</feature>
<feature type="region of interest" description="Disordered" evidence="1">
    <location>
        <begin position="406"/>
        <end position="454"/>
    </location>
</feature>
<reference evidence="4" key="1">
    <citation type="journal article" date="2019" name="Int. J. Syst. Evol. Microbiol.">
        <title>The Global Catalogue of Microorganisms (GCM) 10K type strain sequencing project: providing services to taxonomists for standard genome sequencing and annotation.</title>
        <authorList>
            <consortium name="The Broad Institute Genomics Platform"/>
            <consortium name="The Broad Institute Genome Sequencing Center for Infectious Disease"/>
            <person name="Wu L."/>
            <person name="Ma J."/>
        </authorList>
    </citation>
    <scope>NUCLEOTIDE SEQUENCE [LARGE SCALE GENOMIC DNA]</scope>
    <source>
        <strain evidence="4">JCM 16578</strain>
    </source>
</reference>
<feature type="transmembrane region" description="Helical" evidence="2">
    <location>
        <begin position="111"/>
        <end position="129"/>
    </location>
</feature>
<feature type="transmembrane region" description="Helical" evidence="2">
    <location>
        <begin position="85"/>
        <end position="105"/>
    </location>
</feature>
<comment type="caution">
    <text evidence="3">The sequence shown here is derived from an EMBL/GenBank/DDBJ whole genome shotgun (WGS) entry which is preliminary data.</text>
</comment>
<dbReference type="EMBL" id="BAAAZA010000018">
    <property type="protein sequence ID" value="GAA3883071.1"/>
    <property type="molecule type" value="Genomic_DNA"/>
</dbReference>
<dbReference type="SUPFAM" id="SSF103473">
    <property type="entry name" value="MFS general substrate transporter"/>
    <property type="match status" value="1"/>
</dbReference>
<keyword evidence="2" id="KW-0812">Transmembrane</keyword>